<evidence type="ECO:0000256" key="6">
    <source>
        <dbReference type="ARBA" id="ARBA00049024"/>
    </source>
</evidence>
<comment type="subcellular location">
    <subcellularLocation>
        <location evidence="7">Cytoplasm</location>
    </subcellularLocation>
</comment>
<organism evidence="9 10">
    <name type="scientific">Pedobacter lithocola</name>
    <dbReference type="NCBI Taxonomy" id="1908239"/>
    <lineage>
        <taxon>Bacteria</taxon>
        <taxon>Pseudomonadati</taxon>
        <taxon>Bacteroidota</taxon>
        <taxon>Sphingobacteriia</taxon>
        <taxon>Sphingobacteriales</taxon>
        <taxon>Sphingobacteriaceae</taxon>
        <taxon>Pedobacter</taxon>
    </lineage>
</organism>
<keyword evidence="7" id="KW-0963">Cytoplasm</keyword>
<dbReference type="InterPro" id="IPR015590">
    <property type="entry name" value="Aldehyde_DH_dom"/>
</dbReference>
<evidence type="ECO:0000313" key="9">
    <source>
        <dbReference type="EMBL" id="MFC4211829.1"/>
    </source>
</evidence>
<feature type="domain" description="Aldehyde dehydrogenase" evidence="8">
    <location>
        <begin position="40"/>
        <end position="270"/>
    </location>
</feature>
<keyword evidence="3 7" id="KW-0641">Proline biosynthesis</keyword>
<evidence type="ECO:0000256" key="5">
    <source>
        <dbReference type="ARBA" id="ARBA00023002"/>
    </source>
</evidence>
<evidence type="ECO:0000256" key="7">
    <source>
        <dbReference type="HAMAP-Rule" id="MF_00412"/>
    </source>
</evidence>
<gene>
    <name evidence="7" type="primary">proA</name>
    <name evidence="9" type="ORF">ACFOWA_11585</name>
</gene>
<comment type="function">
    <text evidence="7">Catalyzes the NADPH-dependent reduction of L-glutamate 5-phosphate into L-glutamate 5-semialdehyde and phosphate. The product spontaneously undergoes cyclization to form 1-pyrroline-5-carboxylate.</text>
</comment>
<protein>
    <recommendedName>
        <fullName evidence="7">Gamma-glutamyl phosphate reductase</fullName>
        <shortName evidence="7">GPR</shortName>
        <ecNumber evidence="7">1.2.1.41</ecNumber>
    </recommendedName>
    <alternativeName>
        <fullName evidence="7">Glutamate-5-semialdehyde dehydrogenase</fullName>
    </alternativeName>
    <alternativeName>
        <fullName evidence="7">Glutamyl-gamma-semialdehyde dehydrogenase</fullName>
        <shortName evidence="7">GSA dehydrogenase</shortName>
    </alternativeName>
</protein>
<dbReference type="InterPro" id="IPR000965">
    <property type="entry name" value="GPR_dom"/>
</dbReference>
<comment type="pathway">
    <text evidence="1 7">Amino-acid biosynthesis; L-proline biosynthesis; L-glutamate 5-semialdehyde from L-glutamate: step 2/2.</text>
</comment>
<dbReference type="HAMAP" id="MF_00412">
    <property type="entry name" value="ProA"/>
    <property type="match status" value="1"/>
</dbReference>
<dbReference type="EMBL" id="JBHSBW010000011">
    <property type="protein sequence ID" value="MFC4211829.1"/>
    <property type="molecule type" value="Genomic_DNA"/>
</dbReference>
<evidence type="ECO:0000256" key="1">
    <source>
        <dbReference type="ARBA" id="ARBA00004985"/>
    </source>
</evidence>
<dbReference type="Pfam" id="PF00171">
    <property type="entry name" value="Aldedh"/>
    <property type="match status" value="1"/>
</dbReference>
<name>A0ABV8PC74_9SPHI</name>
<sequence length="424" mass="46254">MSYTTYFENAKKASRDLILLSKEQINLVLSDLALALVESTSTILLGNEKDLAKMPSEDPKYDRLKLTADRIKAIADDIENVVKLNSPLGEILSDKSLENKLQIQKIRVPLGVVGVIYEARPNVTGDVFSLCFKTGNVAVLKGGSDAEFSNLAITKVIHEVLNKHKINPNVLTLLPAERAATEALLNARGFVDVLIPRGSQSLINYVREESKIPVIETGAGIVHTYFDETGDLEKGKAIIFNAKTRRVSVCNSLDCVLIHQNRLNDVAELFSPLAEGNVILFADEKSFEQLKSSYPAELLNPAHPEHFGTEFLSLKMAVKVVEDLDSALNHIAEYSSKHSEAIISEDADSITKFLNQVDAAAVYANASTGFTDGAQFGLGAEIGISTQKLHARGPMGLEELTSYKWVIRGNGQVRGDGRGKMDDG</sequence>
<keyword evidence="2 7" id="KW-0028">Amino-acid biosynthesis</keyword>
<proteinExistence type="inferred from homology"/>
<evidence type="ECO:0000256" key="4">
    <source>
        <dbReference type="ARBA" id="ARBA00022857"/>
    </source>
</evidence>
<keyword evidence="5 7" id="KW-0560">Oxidoreductase</keyword>
<comment type="catalytic activity">
    <reaction evidence="6 7">
        <text>L-glutamate 5-semialdehyde + phosphate + NADP(+) = L-glutamyl 5-phosphate + NADPH + H(+)</text>
        <dbReference type="Rhea" id="RHEA:19541"/>
        <dbReference type="ChEBI" id="CHEBI:15378"/>
        <dbReference type="ChEBI" id="CHEBI:43474"/>
        <dbReference type="ChEBI" id="CHEBI:57783"/>
        <dbReference type="ChEBI" id="CHEBI:58066"/>
        <dbReference type="ChEBI" id="CHEBI:58274"/>
        <dbReference type="ChEBI" id="CHEBI:58349"/>
        <dbReference type="EC" id="1.2.1.41"/>
    </reaction>
</comment>
<accession>A0ABV8PC74</accession>
<keyword evidence="10" id="KW-1185">Reference proteome</keyword>
<dbReference type="CDD" id="cd07079">
    <property type="entry name" value="ALDH_F18-19_ProA-GPR"/>
    <property type="match status" value="1"/>
</dbReference>
<dbReference type="InterPro" id="IPR016163">
    <property type="entry name" value="Ald_DH_C"/>
</dbReference>
<dbReference type="RefSeq" id="WP_378985263.1">
    <property type="nucleotide sequence ID" value="NZ_JBHSBW010000011.1"/>
</dbReference>
<dbReference type="SUPFAM" id="SSF53720">
    <property type="entry name" value="ALDH-like"/>
    <property type="match status" value="1"/>
</dbReference>
<dbReference type="Gene3D" id="3.40.309.10">
    <property type="entry name" value="Aldehyde Dehydrogenase, Chain A, domain 2"/>
    <property type="match status" value="1"/>
</dbReference>
<evidence type="ECO:0000313" key="10">
    <source>
        <dbReference type="Proteomes" id="UP001595789"/>
    </source>
</evidence>
<dbReference type="PANTHER" id="PTHR11063">
    <property type="entry name" value="GLUTAMATE SEMIALDEHYDE DEHYDROGENASE"/>
    <property type="match status" value="1"/>
</dbReference>
<evidence type="ECO:0000259" key="8">
    <source>
        <dbReference type="Pfam" id="PF00171"/>
    </source>
</evidence>
<dbReference type="PROSITE" id="PS01223">
    <property type="entry name" value="PROA"/>
    <property type="match status" value="1"/>
</dbReference>
<dbReference type="NCBIfam" id="NF001221">
    <property type="entry name" value="PRK00197.1"/>
    <property type="match status" value="1"/>
</dbReference>
<dbReference type="InterPro" id="IPR020593">
    <property type="entry name" value="G-glutamylP_reductase_CS"/>
</dbReference>
<dbReference type="Proteomes" id="UP001595789">
    <property type="component" value="Unassembled WGS sequence"/>
</dbReference>
<dbReference type="EC" id="1.2.1.41" evidence="7"/>
<dbReference type="InterPro" id="IPR016161">
    <property type="entry name" value="Ald_DH/histidinol_DH"/>
</dbReference>
<evidence type="ECO:0000256" key="2">
    <source>
        <dbReference type="ARBA" id="ARBA00022605"/>
    </source>
</evidence>
<evidence type="ECO:0000256" key="3">
    <source>
        <dbReference type="ARBA" id="ARBA00022650"/>
    </source>
</evidence>
<dbReference type="PANTHER" id="PTHR11063:SF8">
    <property type="entry name" value="DELTA-1-PYRROLINE-5-CARBOXYLATE SYNTHASE"/>
    <property type="match status" value="1"/>
</dbReference>
<dbReference type="GO" id="GO:0004350">
    <property type="term" value="F:glutamate-5-semialdehyde dehydrogenase activity"/>
    <property type="evidence" value="ECO:0007669"/>
    <property type="project" value="UniProtKB-EC"/>
</dbReference>
<dbReference type="PIRSF" id="PIRSF000151">
    <property type="entry name" value="GPR"/>
    <property type="match status" value="1"/>
</dbReference>
<dbReference type="InterPro" id="IPR012134">
    <property type="entry name" value="Glu-5-SA_DH"/>
</dbReference>
<dbReference type="NCBIfam" id="TIGR00407">
    <property type="entry name" value="proA"/>
    <property type="match status" value="1"/>
</dbReference>
<comment type="similarity">
    <text evidence="7">Belongs to the gamma-glutamyl phosphate reductase family.</text>
</comment>
<keyword evidence="4 7" id="KW-0521">NADP</keyword>
<dbReference type="Gene3D" id="3.40.605.10">
    <property type="entry name" value="Aldehyde Dehydrogenase, Chain A, domain 1"/>
    <property type="match status" value="1"/>
</dbReference>
<dbReference type="InterPro" id="IPR016162">
    <property type="entry name" value="Ald_DH_N"/>
</dbReference>
<comment type="caution">
    <text evidence="9">The sequence shown here is derived from an EMBL/GenBank/DDBJ whole genome shotgun (WGS) entry which is preliminary data.</text>
</comment>
<reference evidence="10" key="1">
    <citation type="journal article" date="2019" name="Int. J. Syst. Evol. Microbiol.">
        <title>The Global Catalogue of Microorganisms (GCM) 10K type strain sequencing project: providing services to taxonomists for standard genome sequencing and annotation.</title>
        <authorList>
            <consortium name="The Broad Institute Genomics Platform"/>
            <consortium name="The Broad Institute Genome Sequencing Center for Infectious Disease"/>
            <person name="Wu L."/>
            <person name="Ma J."/>
        </authorList>
    </citation>
    <scope>NUCLEOTIDE SEQUENCE [LARGE SCALE GENOMIC DNA]</scope>
    <source>
        <strain evidence="10">CCM 8691</strain>
    </source>
</reference>